<dbReference type="PROSITE" id="PS51203">
    <property type="entry name" value="CS"/>
    <property type="match status" value="1"/>
</dbReference>
<dbReference type="SUPFAM" id="SSF49764">
    <property type="entry name" value="HSP20-like chaperones"/>
    <property type="match status" value="1"/>
</dbReference>
<gene>
    <name evidence="3" type="ORF">BDP27DRAFT_1418151</name>
</gene>
<sequence>MASVKTPSVLWAQRSSATIKQKNFIYLTVSVRGIIHSTLEYNITNTTISLKVNGREGNEEHKYAFELDFYAEVIPDSASNNSSTPQSTTIVIFKKDIAHRSWPRLSKTTLAYVKTDWSRWEDDESDDIDSDEKSSIDSINTDRDSSSTGKKVKEPVCKSTSKFMISITTITVALKAKLKATNSEKAGKLDRDGAFFYQRFQRLGEMADLEKAVAYWREELGLFPAPHPNRGASLNNLATALTFQFQQTGDLKKLEESIQCHRDALQLFPAPHQNRAYSLNNLAFALFTQFQRQGDFEILEESIRYHREGLKLTPVPHPNRGTSLINLGLALSARFDHQGDLTNLEESIQCYREALKLCPPPHPSRSNSLNGLSSVLLTQFEQKGDFENLEESIKYLREALKLRPAPHPNRINTLNGLGIALSTRFQQQGEIDNLKESIQHHREALELTPVSHHNRDTFLGSLAVALCTYFEHKGDLKNLEESIRFHRESLALRSALHPKRSDFLNNFASALLIQFRQKGDDESLEESIQCHREALQLRPAPHPNRGESLNNLAFALSTRFEEKGDFESLEESIQCHRKALELYPAPNPNRNGSLNNLGLALFAHFEQRGDLESLEESMQCHREALKLRPAPHPNRHGSLNNLALTLSRCFEQKGDFANLMESIRYHREGLELTPATHPSRPSVLNNLALALYNQFNQQEDLSVLHEAIGLLWEALQILPEYHPLHSLLSSQLGTALMKLYSTTSQPHHLEAAIDAFRGSVNAQFSSSLSRFQSAITWAREAHSSHPSALEAYQCAIDLLPHLSTLGLHLQARQDALRNANGLACNAASCAIDAGDLEQAIKFLETARGVFWSQSLQLRTPFDHLQSKSPLLAQKLHDLSNALEQGSFRHKKRLTMEQEASHFRHLAEEWNRTLEEVHTLDEFQDFLLPKPFHELKRASINRQIVILNVSTYRCDGLILSENGVTHVPFPIITMKHVIDLAKALHLVLSPNGTRSADMPEQIHIAMRSLHDELHNQSRLHPKIHPQNHHISGTRAEVFRSILEILWLSVVHPVICELGLQRSDSPPRLWWCPTGPFAFLPIHAAGIFESSGIALEDVSDYVISSYTPTLNPLLAQPSQLDDTFKVLAVAEHSSLPGTLNDLQRINKWVLPKHLVVLGTTESPTTVEDVLSHISRASIAHFACHGTQNNENPFKSALQVLPDDHVEISRIIKLRLNASLVFLSACETATGDVKIPDEAVHIASAMLFAGFQGVVGTMWSIGDEDAPDIVDSFYGYLFKNRSTPDTTEAAQALHFAVKKMRKDKKCSFEDWVPFIHLGL</sequence>
<evidence type="ECO:0000313" key="3">
    <source>
        <dbReference type="EMBL" id="KAF9072229.1"/>
    </source>
</evidence>
<dbReference type="SMART" id="SM00028">
    <property type="entry name" value="TPR"/>
    <property type="match status" value="9"/>
</dbReference>
<comment type="caution">
    <text evidence="3">The sequence shown here is derived from an EMBL/GenBank/DDBJ whole genome shotgun (WGS) entry which is preliminary data.</text>
</comment>
<dbReference type="OrthoDB" id="9991317at2759"/>
<protein>
    <submittedName>
        <fullName evidence="3">CHAT domain-containing protein</fullName>
    </submittedName>
</protein>
<dbReference type="InterPro" id="IPR024983">
    <property type="entry name" value="CHAT_dom"/>
</dbReference>
<dbReference type="PANTHER" id="PTHR19959:SF119">
    <property type="entry name" value="FUNGAL LIPASE-LIKE DOMAIN-CONTAINING PROTEIN"/>
    <property type="match status" value="1"/>
</dbReference>
<dbReference type="PANTHER" id="PTHR19959">
    <property type="entry name" value="KINESIN LIGHT CHAIN"/>
    <property type="match status" value="1"/>
</dbReference>
<evidence type="ECO:0000256" key="1">
    <source>
        <dbReference type="SAM" id="MobiDB-lite"/>
    </source>
</evidence>
<dbReference type="Pfam" id="PF13374">
    <property type="entry name" value="TPR_10"/>
    <property type="match status" value="5"/>
</dbReference>
<dbReference type="InterPro" id="IPR007052">
    <property type="entry name" value="CS_dom"/>
</dbReference>
<dbReference type="EMBL" id="JADNRY010000025">
    <property type="protein sequence ID" value="KAF9072229.1"/>
    <property type="molecule type" value="Genomic_DNA"/>
</dbReference>
<name>A0A9P5UAP6_9AGAR</name>
<dbReference type="Proteomes" id="UP000772434">
    <property type="component" value="Unassembled WGS sequence"/>
</dbReference>
<dbReference type="Pfam" id="PF12770">
    <property type="entry name" value="CHAT"/>
    <property type="match status" value="1"/>
</dbReference>
<feature type="compositionally biased region" description="Basic and acidic residues" evidence="1">
    <location>
        <begin position="131"/>
        <end position="153"/>
    </location>
</feature>
<evidence type="ECO:0000259" key="2">
    <source>
        <dbReference type="PROSITE" id="PS51203"/>
    </source>
</evidence>
<dbReference type="Gene3D" id="2.60.40.790">
    <property type="match status" value="1"/>
</dbReference>
<keyword evidence="4" id="KW-1185">Reference proteome</keyword>
<proteinExistence type="predicted"/>
<dbReference type="InterPro" id="IPR008978">
    <property type="entry name" value="HSP20-like_chaperone"/>
</dbReference>
<accession>A0A9P5UAP6</accession>
<dbReference type="InterPro" id="IPR019734">
    <property type="entry name" value="TPR_rpt"/>
</dbReference>
<feature type="region of interest" description="Disordered" evidence="1">
    <location>
        <begin position="122"/>
        <end position="153"/>
    </location>
</feature>
<dbReference type="SUPFAM" id="SSF81901">
    <property type="entry name" value="HCP-like"/>
    <property type="match status" value="1"/>
</dbReference>
<evidence type="ECO:0000313" key="4">
    <source>
        <dbReference type="Proteomes" id="UP000772434"/>
    </source>
</evidence>
<feature type="domain" description="CS" evidence="2">
    <location>
        <begin position="4"/>
        <end position="106"/>
    </location>
</feature>
<organism evidence="3 4">
    <name type="scientific">Rhodocollybia butyracea</name>
    <dbReference type="NCBI Taxonomy" id="206335"/>
    <lineage>
        <taxon>Eukaryota</taxon>
        <taxon>Fungi</taxon>
        <taxon>Dikarya</taxon>
        <taxon>Basidiomycota</taxon>
        <taxon>Agaricomycotina</taxon>
        <taxon>Agaricomycetes</taxon>
        <taxon>Agaricomycetidae</taxon>
        <taxon>Agaricales</taxon>
        <taxon>Marasmiineae</taxon>
        <taxon>Omphalotaceae</taxon>
        <taxon>Rhodocollybia</taxon>
    </lineage>
</organism>
<dbReference type="SUPFAM" id="SSF48452">
    <property type="entry name" value="TPR-like"/>
    <property type="match status" value="2"/>
</dbReference>
<dbReference type="InterPro" id="IPR011990">
    <property type="entry name" value="TPR-like_helical_dom_sf"/>
</dbReference>
<dbReference type="Gene3D" id="1.25.40.10">
    <property type="entry name" value="Tetratricopeptide repeat domain"/>
    <property type="match status" value="4"/>
</dbReference>
<reference evidence="3" key="1">
    <citation type="submission" date="2020-11" db="EMBL/GenBank/DDBJ databases">
        <authorList>
            <consortium name="DOE Joint Genome Institute"/>
            <person name="Ahrendt S."/>
            <person name="Riley R."/>
            <person name="Andreopoulos W."/>
            <person name="Labutti K."/>
            <person name="Pangilinan J."/>
            <person name="Ruiz-Duenas F.J."/>
            <person name="Barrasa J.M."/>
            <person name="Sanchez-Garcia M."/>
            <person name="Camarero S."/>
            <person name="Miyauchi S."/>
            <person name="Serrano A."/>
            <person name="Linde D."/>
            <person name="Babiker R."/>
            <person name="Drula E."/>
            <person name="Ayuso-Fernandez I."/>
            <person name="Pacheco R."/>
            <person name="Padilla G."/>
            <person name="Ferreira P."/>
            <person name="Barriuso J."/>
            <person name="Kellner H."/>
            <person name="Castanera R."/>
            <person name="Alfaro M."/>
            <person name="Ramirez L."/>
            <person name="Pisabarro A.G."/>
            <person name="Kuo A."/>
            <person name="Tritt A."/>
            <person name="Lipzen A."/>
            <person name="He G."/>
            <person name="Yan M."/>
            <person name="Ng V."/>
            <person name="Cullen D."/>
            <person name="Martin F."/>
            <person name="Rosso M.-N."/>
            <person name="Henrissat B."/>
            <person name="Hibbett D."/>
            <person name="Martinez A.T."/>
            <person name="Grigoriev I.V."/>
        </authorList>
    </citation>
    <scope>NUCLEOTIDE SEQUENCE</scope>
    <source>
        <strain evidence="3">AH 40177</strain>
    </source>
</reference>
<dbReference type="CDD" id="cd06465">
    <property type="entry name" value="p23_hB-ind1_like"/>
    <property type="match status" value="1"/>
</dbReference>